<accession>A0A2T0KGL6</accession>
<sequence length="252" mass="27252">MEIDRHLDWDGCLNVRDLGGLPTRDGRVTRRGEVVRADSLDRLTPAGWAALHAHGVRTVVDLREADERADGIVRPAGITVVTVPLDDNDDSDFWYRCIDDDIDGTPLYYRPFLERKADRCVAAVRAVARAAPGGVVVHCGIGRDRTGLVSLLLLSLARVTPEAVAADYALSGERLQRYFADGRPERGDPVVERLAERGTTIALVLGELLAGFDTETRLIEAGLGDGDVTAVRSRLVDGSHAEIAGTDIGVHP</sequence>
<dbReference type="RefSeq" id="WP_106317342.1">
    <property type="nucleotide sequence ID" value="NZ_BOMO01000019.1"/>
</dbReference>
<reference evidence="2 3" key="1">
    <citation type="submission" date="2018-03" db="EMBL/GenBank/DDBJ databases">
        <title>Genomic Encyclopedia of Archaeal and Bacterial Type Strains, Phase II (KMG-II): from individual species to whole genera.</title>
        <authorList>
            <person name="Goeker M."/>
        </authorList>
    </citation>
    <scope>NUCLEOTIDE SEQUENCE [LARGE SCALE GENOMIC DNA]</scope>
    <source>
        <strain evidence="2 3">DSM 43146</strain>
    </source>
</reference>
<dbReference type="GO" id="GO:0004721">
    <property type="term" value="F:phosphoprotein phosphatase activity"/>
    <property type="evidence" value="ECO:0007669"/>
    <property type="project" value="InterPro"/>
</dbReference>
<protein>
    <submittedName>
        <fullName evidence="2">Tyrosine phosphatase family protein</fullName>
    </submittedName>
</protein>
<dbReference type="InterPro" id="IPR000387">
    <property type="entry name" value="Tyr_Pase_dom"/>
</dbReference>
<dbReference type="InterPro" id="IPR016130">
    <property type="entry name" value="Tyr_Pase_AS"/>
</dbReference>
<dbReference type="InterPro" id="IPR026893">
    <property type="entry name" value="Tyr/Ser_Pase_IphP-type"/>
</dbReference>
<dbReference type="Pfam" id="PF13350">
    <property type="entry name" value="Y_phosphatase3"/>
    <property type="match status" value="1"/>
</dbReference>
<dbReference type="OrthoDB" id="1188001at2"/>
<dbReference type="Gene3D" id="3.90.190.10">
    <property type="entry name" value="Protein tyrosine phosphatase superfamily"/>
    <property type="match status" value="1"/>
</dbReference>
<evidence type="ECO:0000259" key="1">
    <source>
        <dbReference type="PROSITE" id="PS50056"/>
    </source>
</evidence>
<organism evidence="2 3">
    <name type="scientific">Actinoplanes italicus</name>
    <dbReference type="NCBI Taxonomy" id="113567"/>
    <lineage>
        <taxon>Bacteria</taxon>
        <taxon>Bacillati</taxon>
        <taxon>Actinomycetota</taxon>
        <taxon>Actinomycetes</taxon>
        <taxon>Micromonosporales</taxon>
        <taxon>Micromonosporaceae</taxon>
        <taxon>Actinoplanes</taxon>
    </lineage>
</organism>
<dbReference type="InterPro" id="IPR029021">
    <property type="entry name" value="Prot-tyrosine_phosphatase-like"/>
</dbReference>
<gene>
    <name evidence="2" type="ORF">CLV67_10498</name>
</gene>
<comment type="caution">
    <text evidence="2">The sequence shown here is derived from an EMBL/GenBank/DDBJ whole genome shotgun (WGS) entry which is preliminary data.</text>
</comment>
<keyword evidence="3" id="KW-1185">Reference proteome</keyword>
<dbReference type="AlphaFoldDB" id="A0A2T0KGL6"/>
<evidence type="ECO:0000313" key="3">
    <source>
        <dbReference type="Proteomes" id="UP000239415"/>
    </source>
</evidence>
<dbReference type="Proteomes" id="UP000239415">
    <property type="component" value="Unassembled WGS sequence"/>
</dbReference>
<evidence type="ECO:0000313" key="2">
    <source>
        <dbReference type="EMBL" id="PRX22571.1"/>
    </source>
</evidence>
<dbReference type="PROSITE" id="PS50056">
    <property type="entry name" value="TYR_PHOSPHATASE_2"/>
    <property type="match status" value="1"/>
</dbReference>
<feature type="domain" description="Tyrosine specific protein phosphatases" evidence="1">
    <location>
        <begin position="118"/>
        <end position="177"/>
    </location>
</feature>
<dbReference type="SUPFAM" id="SSF52799">
    <property type="entry name" value="(Phosphotyrosine protein) phosphatases II"/>
    <property type="match status" value="1"/>
</dbReference>
<dbReference type="PROSITE" id="PS00383">
    <property type="entry name" value="TYR_PHOSPHATASE_1"/>
    <property type="match status" value="1"/>
</dbReference>
<dbReference type="EMBL" id="PVMZ01000004">
    <property type="protein sequence ID" value="PRX22571.1"/>
    <property type="molecule type" value="Genomic_DNA"/>
</dbReference>
<name>A0A2T0KGL6_9ACTN</name>
<proteinExistence type="predicted"/>